<name>A0A6M8HXX6_9PROT</name>
<geneLocation type="plasmid" evidence="1 2">
    <name>unnamed1</name>
</geneLocation>
<dbReference type="RefSeq" id="WP_171833834.1">
    <property type="nucleotide sequence ID" value="NZ_CP053709.1"/>
</dbReference>
<dbReference type="AlphaFoldDB" id="A0A6M8HXX6"/>
<proteinExistence type="predicted"/>
<dbReference type="Pfam" id="PF20126">
    <property type="entry name" value="TumE"/>
    <property type="match status" value="1"/>
</dbReference>
<dbReference type="Proteomes" id="UP000500767">
    <property type="component" value="Plasmid unnamed1"/>
</dbReference>
<protein>
    <submittedName>
        <fullName evidence="1">Uncharacterized protein</fullName>
    </submittedName>
</protein>
<accession>A0A6M8HXX6</accession>
<organism evidence="1 2">
    <name type="scientific">Lichenicola cladoniae</name>
    <dbReference type="NCBI Taxonomy" id="1484109"/>
    <lineage>
        <taxon>Bacteria</taxon>
        <taxon>Pseudomonadati</taxon>
        <taxon>Pseudomonadota</taxon>
        <taxon>Alphaproteobacteria</taxon>
        <taxon>Acetobacterales</taxon>
        <taxon>Acetobacteraceae</taxon>
        <taxon>Lichenicola</taxon>
    </lineage>
</organism>
<dbReference type="InterPro" id="IPR045397">
    <property type="entry name" value="TumE-like"/>
</dbReference>
<reference evidence="1 2" key="1">
    <citation type="journal article" date="2014" name="World J. Microbiol. Biotechnol.">
        <title>Biodiversity and physiological characteristics of Antarctic and Arctic lichens-associated bacteria.</title>
        <authorList>
            <person name="Lee Y.M."/>
            <person name="Kim E.H."/>
            <person name="Lee H.K."/>
            <person name="Hong S.G."/>
        </authorList>
    </citation>
    <scope>NUCLEOTIDE SEQUENCE [LARGE SCALE GENOMIC DNA]</scope>
    <source>
        <strain evidence="1 2">PAMC 26569</strain>
        <plasmid evidence="1">unnamed1</plasmid>
    </source>
</reference>
<evidence type="ECO:0000313" key="2">
    <source>
        <dbReference type="Proteomes" id="UP000500767"/>
    </source>
</evidence>
<dbReference type="EMBL" id="CP053709">
    <property type="protein sequence ID" value="QKE93190.1"/>
    <property type="molecule type" value="Genomic_DNA"/>
</dbReference>
<dbReference type="KEGG" id="lck:HN018_23690"/>
<keyword evidence="1" id="KW-0614">Plasmid</keyword>
<evidence type="ECO:0000313" key="1">
    <source>
        <dbReference type="EMBL" id="QKE93190.1"/>
    </source>
</evidence>
<gene>
    <name evidence="1" type="ORF">HN018_23690</name>
</gene>
<keyword evidence="2" id="KW-1185">Reference proteome</keyword>
<sequence length="94" mass="10717">MKAALIQSEKQLFEDGAIRQVRIWLVSEPVPPSTHRLKYSLVYVVHGVRVIGFDNERGKGDHYHLHGTETPYDFQGIGKLLADFRTLIGQERGE</sequence>